<accession>A0A8X8Z2C6</accession>
<organism evidence="1">
    <name type="scientific">Salvia splendens</name>
    <name type="common">Scarlet sage</name>
    <dbReference type="NCBI Taxonomy" id="180675"/>
    <lineage>
        <taxon>Eukaryota</taxon>
        <taxon>Viridiplantae</taxon>
        <taxon>Streptophyta</taxon>
        <taxon>Embryophyta</taxon>
        <taxon>Tracheophyta</taxon>
        <taxon>Spermatophyta</taxon>
        <taxon>Magnoliopsida</taxon>
        <taxon>eudicotyledons</taxon>
        <taxon>Gunneridae</taxon>
        <taxon>Pentapetalae</taxon>
        <taxon>asterids</taxon>
        <taxon>lamiids</taxon>
        <taxon>Lamiales</taxon>
        <taxon>Lamiaceae</taxon>
        <taxon>Nepetoideae</taxon>
        <taxon>Mentheae</taxon>
        <taxon>Salviinae</taxon>
        <taxon>Salvia</taxon>
        <taxon>Salvia subgen. Calosphace</taxon>
        <taxon>core Calosphace</taxon>
    </lineage>
</organism>
<dbReference type="EMBL" id="PNBA02000020">
    <property type="protein sequence ID" value="KAG6388442.1"/>
    <property type="molecule type" value="Genomic_DNA"/>
</dbReference>
<protein>
    <submittedName>
        <fullName evidence="1">Uncharacterized protein</fullName>
    </submittedName>
</protein>
<reference evidence="1" key="2">
    <citation type="submission" date="2020-08" db="EMBL/GenBank/DDBJ databases">
        <title>Plant Genome Project.</title>
        <authorList>
            <person name="Zhang R.-G."/>
        </authorList>
    </citation>
    <scope>NUCLEOTIDE SEQUENCE</scope>
    <source>
        <strain evidence="1">Huo1</strain>
        <tissue evidence="1">Leaf</tissue>
    </source>
</reference>
<comment type="caution">
    <text evidence="1">The sequence shown here is derived from an EMBL/GenBank/DDBJ whole genome shotgun (WGS) entry which is preliminary data.</text>
</comment>
<proteinExistence type="predicted"/>
<reference evidence="1" key="1">
    <citation type="submission" date="2018-01" db="EMBL/GenBank/DDBJ databases">
        <authorList>
            <person name="Mao J.F."/>
        </authorList>
    </citation>
    <scope>NUCLEOTIDE SEQUENCE</scope>
    <source>
        <strain evidence="1">Huo1</strain>
        <tissue evidence="1">Leaf</tissue>
    </source>
</reference>
<name>A0A8X8Z2C6_SALSN</name>
<dbReference type="AlphaFoldDB" id="A0A8X8Z2C6"/>
<sequence>MRQTDDEQEDASSGLSSAPLRGFGLSSAPCGRCDIHMAAFNGVSSASVATATAAGAALHRCAIRSGHVGRLGTAVAEAAEFDRGLVNEEILAVVIGSDETETLLIVDPLDRSLLLIAVRHYFSALRRRKRRR</sequence>
<gene>
    <name evidence="1" type="ORF">SASPL_149868</name>
</gene>
<dbReference type="Proteomes" id="UP000298416">
    <property type="component" value="Unassembled WGS sequence"/>
</dbReference>
<keyword evidence="2" id="KW-1185">Reference proteome</keyword>
<evidence type="ECO:0000313" key="1">
    <source>
        <dbReference type="EMBL" id="KAG6388442.1"/>
    </source>
</evidence>
<evidence type="ECO:0000313" key="2">
    <source>
        <dbReference type="Proteomes" id="UP000298416"/>
    </source>
</evidence>